<evidence type="ECO:0000256" key="1">
    <source>
        <dbReference type="SAM" id="MobiDB-lite"/>
    </source>
</evidence>
<proteinExistence type="predicted"/>
<sequence>MGRAVLFAWQAAFSLFIILSLYWYLGHDQLANVHTPPSSFPSHGASNHQDGNQTHLPVSSTPDKTLLTHTRTTVSVIHTPSAAPTLAVIKPAPGKTSSNDVLPLSNRTAYVHTIIHPEDKTLPRLECPPFNSSRYDHLQAKEAGGEVNRPTIQYFFALNIRERLSLLPRLMGSIVEAIRFLGPEHCVLSIVEGNSDDGTAEVLEALRSELDALHTPYYFNSSVINPKKGPRIEKLAELRNLALAPMLDPQNAHLYDHETNTTVIFLNDVAVCPDDILELVHQRRFLGADMTCAMDWTYAGKDPTFYDVWVARTLAGGDSFFEIPSDGNWNSAWNLFWNEPTARQLFSAKQPFQVFSCWNGATAFTAKPFLENKIKFRAPREGECMQGEPQLLGKDLWWHGYGKIAVVPTVNLEYSDEKGKQIKDAKGFTSQLVGGEGNEDAIIDWKISPPEKVKCMPDYAHQYFEMWNATQRGDNTEKTTSKPS</sequence>
<evidence type="ECO:0000313" key="3">
    <source>
        <dbReference type="EMBL" id="KAA8624235.1"/>
    </source>
</evidence>
<name>A0A8S8ZF20_SORMA</name>
<comment type="caution">
    <text evidence="3">The sequence shown here is derived from an EMBL/GenBank/DDBJ whole genome shotgun (WGS) entry which is preliminary data.</text>
</comment>
<dbReference type="OMA" id="CYMGEPT"/>
<feature type="transmembrane region" description="Helical" evidence="2">
    <location>
        <begin position="7"/>
        <end position="25"/>
    </location>
</feature>
<dbReference type="Pfam" id="PF11735">
    <property type="entry name" value="CAP59_mtransfer"/>
    <property type="match status" value="1"/>
</dbReference>
<accession>A0A8S8ZF20</accession>
<dbReference type="PANTHER" id="PTHR34144">
    <property type="entry name" value="CHROMOSOME 8, WHOLE GENOME SHOTGUN SEQUENCE"/>
    <property type="match status" value="1"/>
</dbReference>
<dbReference type="VEuPathDB" id="FungiDB:SMAC_08966"/>
<keyword evidence="2" id="KW-0472">Membrane</keyword>
<dbReference type="Proteomes" id="UP000433876">
    <property type="component" value="Unassembled WGS sequence"/>
</dbReference>
<gene>
    <name evidence="3" type="ORF">SMACR_08966</name>
</gene>
<feature type="region of interest" description="Disordered" evidence="1">
    <location>
        <begin position="36"/>
        <end position="61"/>
    </location>
</feature>
<organism evidence="3 4">
    <name type="scientific">Sordaria macrospora</name>
    <dbReference type="NCBI Taxonomy" id="5147"/>
    <lineage>
        <taxon>Eukaryota</taxon>
        <taxon>Fungi</taxon>
        <taxon>Dikarya</taxon>
        <taxon>Ascomycota</taxon>
        <taxon>Pezizomycotina</taxon>
        <taxon>Sordariomycetes</taxon>
        <taxon>Sordariomycetidae</taxon>
        <taxon>Sordariales</taxon>
        <taxon>Sordariaceae</taxon>
        <taxon>Sordaria</taxon>
    </lineage>
</organism>
<keyword evidence="2" id="KW-0812">Transmembrane</keyword>
<protein>
    <recommendedName>
        <fullName evidence="5">Alpha-1,3-mannosyltransferase CMT1</fullName>
    </recommendedName>
</protein>
<dbReference type="PANTHER" id="PTHR34144:SF5">
    <property type="entry name" value="ALPHA-1,3-MANNOSYLTRANSFERASE CMT1"/>
    <property type="match status" value="1"/>
</dbReference>
<dbReference type="EMBL" id="NMPR01000245">
    <property type="protein sequence ID" value="KAA8624235.1"/>
    <property type="molecule type" value="Genomic_DNA"/>
</dbReference>
<evidence type="ECO:0000313" key="4">
    <source>
        <dbReference type="Proteomes" id="UP000433876"/>
    </source>
</evidence>
<reference evidence="3 4" key="1">
    <citation type="submission" date="2017-07" db="EMBL/GenBank/DDBJ databases">
        <title>Genome sequence of the Sordaria macrospora wild type strain R19027.</title>
        <authorList>
            <person name="Nowrousian M."/>
            <person name="Teichert I."/>
            <person name="Kueck U."/>
        </authorList>
    </citation>
    <scope>NUCLEOTIDE SEQUENCE [LARGE SCALE GENOMIC DNA]</scope>
    <source>
        <strain evidence="3 4">R19027</strain>
        <tissue evidence="3">Mycelium</tissue>
    </source>
</reference>
<dbReference type="AlphaFoldDB" id="A0A8S8ZF20"/>
<evidence type="ECO:0000256" key="2">
    <source>
        <dbReference type="SAM" id="Phobius"/>
    </source>
</evidence>
<keyword evidence="2" id="KW-1133">Transmembrane helix</keyword>
<evidence type="ECO:0008006" key="5">
    <source>
        <dbReference type="Google" id="ProtNLM"/>
    </source>
</evidence>
<dbReference type="InterPro" id="IPR021047">
    <property type="entry name" value="Mannosyltransferase_CMT1"/>
</dbReference>